<dbReference type="Proteomes" id="UP000010121">
    <property type="component" value="Unassembled WGS sequence"/>
</dbReference>
<gene>
    <name evidence="2" type="ORF">Rsw2DRAFT_1837</name>
</gene>
<dbReference type="PRINTS" id="PR00445">
    <property type="entry name" value="HUPFHYPC"/>
</dbReference>
<reference evidence="2 3" key="1">
    <citation type="submission" date="2009-08" db="EMBL/GenBank/DDBJ databases">
        <title>The draft genome of Rhodobacter sp. SW2.</title>
        <authorList>
            <consortium name="US DOE Joint Genome Institute (JGI-PGF)"/>
            <person name="Lucas S."/>
            <person name="Copeland A."/>
            <person name="Lapidus A."/>
            <person name="Glavina del Rio T."/>
            <person name="Tice H."/>
            <person name="Bruce D."/>
            <person name="Goodwin L."/>
            <person name="Pitluck S."/>
            <person name="Larimer F."/>
            <person name="Land M.L."/>
            <person name="Hauser L."/>
            <person name="Emerson D."/>
        </authorList>
    </citation>
    <scope>NUCLEOTIDE SEQUENCE [LARGE SCALE GENOMIC DNA]</scope>
    <source>
        <strain evidence="2 3">SW2</strain>
    </source>
</reference>
<dbReference type="SUPFAM" id="SSF159127">
    <property type="entry name" value="HupF/HypC-like"/>
    <property type="match status" value="1"/>
</dbReference>
<organism evidence="2 3">
    <name type="scientific">Rhodobacter ferrooxidans</name>
    <dbReference type="NCBI Taxonomy" id="371731"/>
    <lineage>
        <taxon>Bacteria</taxon>
        <taxon>Pseudomonadati</taxon>
        <taxon>Pseudomonadota</taxon>
        <taxon>Alphaproteobacteria</taxon>
        <taxon>Rhodobacterales</taxon>
        <taxon>Rhodobacter group</taxon>
        <taxon>Rhodobacter</taxon>
    </lineage>
</organism>
<dbReference type="GO" id="GO:0051604">
    <property type="term" value="P:protein maturation"/>
    <property type="evidence" value="ECO:0007669"/>
    <property type="project" value="TreeGrafter"/>
</dbReference>
<dbReference type="GO" id="GO:1902670">
    <property type="term" value="F:carbon dioxide binding"/>
    <property type="evidence" value="ECO:0007669"/>
    <property type="project" value="TreeGrafter"/>
</dbReference>
<dbReference type="OrthoDB" id="9806017at2"/>
<comment type="similarity">
    <text evidence="1">Belongs to the HupF/HypC family.</text>
</comment>
<dbReference type="Pfam" id="PF01455">
    <property type="entry name" value="HupF_HypC"/>
    <property type="match status" value="1"/>
</dbReference>
<evidence type="ECO:0000313" key="3">
    <source>
        <dbReference type="Proteomes" id="UP000010121"/>
    </source>
</evidence>
<dbReference type="NCBIfam" id="TIGR00074">
    <property type="entry name" value="hypC_hupF"/>
    <property type="match status" value="1"/>
</dbReference>
<name>C8S1A9_9RHOB</name>
<keyword evidence="3" id="KW-1185">Reference proteome</keyword>
<dbReference type="Gene3D" id="2.30.30.140">
    <property type="match status" value="1"/>
</dbReference>
<accession>C8S1A9</accession>
<dbReference type="RefSeq" id="WP_008030244.1">
    <property type="nucleotide sequence ID" value="NZ_ACYY01000010.1"/>
</dbReference>
<dbReference type="GO" id="GO:0005506">
    <property type="term" value="F:iron ion binding"/>
    <property type="evidence" value="ECO:0007669"/>
    <property type="project" value="TreeGrafter"/>
</dbReference>
<dbReference type="EMBL" id="ACYY01000010">
    <property type="protein sequence ID" value="EEW25307.1"/>
    <property type="molecule type" value="Genomic_DNA"/>
</dbReference>
<sequence>MCLAAPMKVTRIDGVMALCEARGVSRQASLFLMQHEGIAAGDHVLVQSGHVTAKVSEAEAAATWALYDEIFQAEAAAQHRLAAVKPA</sequence>
<dbReference type="InterPro" id="IPR001109">
    <property type="entry name" value="Hydrogenase_HupF/HypC"/>
</dbReference>
<comment type="caution">
    <text evidence="2">The sequence shown here is derived from an EMBL/GenBank/DDBJ whole genome shotgun (WGS) entry which is preliminary data.</text>
</comment>
<dbReference type="AlphaFoldDB" id="C8S1A9"/>
<evidence type="ECO:0000256" key="1">
    <source>
        <dbReference type="ARBA" id="ARBA00006018"/>
    </source>
</evidence>
<protein>
    <submittedName>
        <fullName evidence="2">Hydrogenase assembly chaperone hypC/hupF</fullName>
    </submittedName>
</protein>
<dbReference type="STRING" id="371731.Rsw2DRAFT_1837"/>
<proteinExistence type="inferred from homology"/>
<evidence type="ECO:0000313" key="2">
    <source>
        <dbReference type="EMBL" id="EEW25307.1"/>
    </source>
</evidence>
<dbReference type="eggNOG" id="COG0298">
    <property type="taxonomic scope" value="Bacteria"/>
</dbReference>
<dbReference type="PANTHER" id="PTHR35177">
    <property type="entry name" value="HYDROGENASE MATURATION FACTOR HYBG"/>
    <property type="match status" value="1"/>
</dbReference>
<dbReference type="PANTHER" id="PTHR35177:SF2">
    <property type="entry name" value="HYDROGENASE MATURATION FACTOR HYBG"/>
    <property type="match status" value="1"/>
</dbReference>